<dbReference type="InterPro" id="IPR035965">
    <property type="entry name" value="PAS-like_dom_sf"/>
</dbReference>
<dbReference type="InterPro" id="IPR035919">
    <property type="entry name" value="EAL_sf"/>
</dbReference>
<dbReference type="Pfam" id="PF00989">
    <property type="entry name" value="PAS"/>
    <property type="match status" value="1"/>
</dbReference>
<dbReference type="PROSITE" id="PS50112">
    <property type="entry name" value="PAS"/>
    <property type="match status" value="1"/>
</dbReference>
<dbReference type="InterPro" id="IPR000014">
    <property type="entry name" value="PAS"/>
</dbReference>
<dbReference type="EMBL" id="BOMV01000021">
    <property type="protein sequence ID" value="GIE94910.1"/>
    <property type="molecule type" value="Genomic_DNA"/>
</dbReference>
<dbReference type="InterPro" id="IPR001633">
    <property type="entry name" value="EAL_dom"/>
</dbReference>
<dbReference type="Proteomes" id="UP000636960">
    <property type="component" value="Unassembled WGS sequence"/>
</dbReference>
<keyword evidence="1" id="KW-0812">Transmembrane</keyword>
<keyword evidence="1" id="KW-0472">Membrane</keyword>
<dbReference type="GO" id="GO:0006355">
    <property type="term" value="P:regulation of DNA-templated transcription"/>
    <property type="evidence" value="ECO:0007669"/>
    <property type="project" value="InterPro"/>
</dbReference>
<comment type="caution">
    <text evidence="5">The sequence shown here is derived from an EMBL/GenBank/DDBJ whole genome shotgun (WGS) entry which is preliminary data.</text>
</comment>
<keyword evidence="1" id="KW-1133">Transmembrane helix</keyword>
<dbReference type="PANTHER" id="PTHR44757">
    <property type="entry name" value="DIGUANYLATE CYCLASE DGCP"/>
    <property type="match status" value="1"/>
</dbReference>
<evidence type="ECO:0000313" key="5">
    <source>
        <dbReference type="EMBL" id="GIE94910.1"/>
    </source>
</evidence>
<dbReference type="Gene3D" id="3.30.70.270">
    <property type="match status" value="1"/>
</dbReference>
<feature type="transmembrane region" description="Helical" evidence="1">
    <location>
        <begin position="12"/>
        <end position="35"/>
    </location>
</feature>
<dbReference type="InterPro" id="IPR013767">
    <property type="entry name" value="PAS_fold"/>
</dbReference>
<dbReference type="InterPro" id="IPR052155">
    <property type="entry name" value="Biofilm_reg_signaling"/>
</dbReference>
<dbReference type="Gene3D" id="3.20.20.450">
    <property type="entry name" value="EAL domain"/>
    <property type="match status" value="1"/>
</dbReference>
<evidence type="ECO:0000259" key="4">
    <source>
        <dbReference type="PROSITE" id="PS50887"/>
    </source>
</evidence>
<keyword evidence="6" id="KW-1185">Reference proteome</keyword>
<dbReference type="InterPro" id="IPR000160">
    <property type="entry name" value="GGDEF_dom"/>
</dbReference>
<evidence type="ECO:0000313" key="6">
    <source>
        <dbReference type="Proteomes" id="UP000636960"/>
    </source>
</evidence>
<sequence length="687" mass="74472">MGAGGRRRGVFAELAGAMALLGVTIGTLFPFFAVFLGVPAVHTLRPVFFLACLAAGLLLAAGNWWVAQRVVGYRLRRLCEGLNTVAADIRHASLSGQWSARSTERFTSEADGSDDLARTASAFNDLLDTLEEEHRFRSVMQAGADMTCLVDPAGLVTFISSSVTDVLGWSPEAALGRPLRGLIHPDDIDLFESGATGPLVVRVIAADGGWRHLEVTLSNHTGDSQLRTLAVTARDVSERHALQERLAHQALHDQLTGLPNRSALMAAGAGRLDGSDDLPSAVLMLDLDRFKEINDTLGHSYGDRLLEQVGPRLRAHLRDEDVLARLGGDEFAAILPGLRQTAAVAAAARLLEALREPFIVDGLELDVDASIGVALGDRHSNGMEDLLRQADIAMYTAKQMQSGVEVYTELADHHDRSRLLLLTQVRRAIADRQFVLHYQPKVSLTDGVVREVEALVRWQHPTRGLLGPAEFIPVVERTGLIHQLTLAILDLALTQAQAWLSDGIAVQIAVNLSARSLHHLTLPGEVADALARHGVPAQYLRLEVTESALMADPDKARNILTRLNELGVSLSLDDFGTGYSSMSYLKHLPVDELKVDRSFINELLRNAEDTAIVRAAIELGHNLGMTVVAEGVEAPEAQHALLAMGCDTAQGYLFAPPLPPHDIVPYLTVHAGQPRTDLCPRRPSHQT</sequence>
<dbReference type="PROSITE" id="PS50883">
    <property type="entry name" value="EAL"/>
    <property type="match status" value="1"/>
</dbReference>
<organism evidence="5 6">
    <name type="scientific">Paractinoplanes rishiriensis</name>
    <dbReference type="NCBI Taxonomy" id="1050105"/>
    <lineage>
        <taxon>Bacteria</taxon>
        <taxon>Bacillati</taxon>
        <taxon>Actinomycetota</taxon>
        <taxon>Actinomycetes</taxon>
        <taxon>Micromonosporales</taxon>
        <taxon>Micromonosporaceae</taxon>
        <taxon>Paractinoplanes</taxon>
    </lineage>
</organism>
<gene>
    <name evidence="5" type="ORF">Ari01nite_23750</name>
</gene>
<dbReference type="NCBIfam" id="TIGR00229">
    <property type="entry name" value="sensory_box"/>
    <property type="match status" value="1"/>
</dbReference>
<feature type="domain" description="GGDEF" evidence="4">
    <location>
        <begin position="278"/>
        <end position="409"/>
    </location>
</feature>
<protein>
    <submittedName>
        <fullName evidence="5">Two-component system response regulator</fullName>
    </submittedName>
</protein>
<name>A0A919MWQ2_9ACTN</name>
<dbReference type="CDD" id="cd01949">
    <property type="entry name" value="GGDEF"/>
    <property type="match status" value="1"/>
</dbReference>
<dbReference type="FunFam" id="3.20.20.450:FF:000001">
    <property type="entry name" value="Cyclic di-GMP phosphodiesterase yahA"/>
    <property type="match status" value="1"/>
</dbReference>
<dbReference type="SMART" id="SM00091">
    <property type="entry name" value="PAS"/>
    <property type="match status" value="1"/>
</dbReference>
<dbReference type="PANTHER" id="PTHR44757:SF2">
    <property type="entry name" value="BIOFILM ARCHITECTURE MAINTENANCE PROTEIN MBAA"/>
    <property type="match status" value="1"/>
</dbReference>
<dbReference type="AlphaFoldDB" id="A0A919MWQ2"/>
<dbReference type="InterPro" id="IPR029787">
    <property type="entry name" value="Nucleotide_cyclase"/>
</dbReference>
<reference evidence="5" key="1">
    <citation type="submission" date="2021-01" db="EMBL/GenBank/DDBJ databases">
        <title>Whole genome shotgun sequence of Actinoplanes rishiriensis NBRC 108556.</title>
        <authorList>
            <person name="Komaki H."/>
            <person name="Tamura T."/>
        </authorList>
    </citation>
    <scope>NUCLEOTIDE SEQUENCE</scope>
    <source>
        <strain evidence="5">NBRC 108556</strain>
    </source>
</reference>
<dbReference type="PROSITE" id="PS50887">
    <property type="entry name" value="GGDEF"/>
    <property type="match status" value="1"/>
</dbReference>
<dbReference type="Pfam" id="PF00990">
    <property type="entry name" value="GGDEF"/>
    <property type="match status" value="1"/>
</dbReference>
<feature type="domain" description="EAL" evidence="3">
    <location>
        <begin position="418"/>
        <end position="671"/>
    </location>
</feature>
<evidence type="ECO:0000259" key="2">
    <source>
        <dbReference type="PROSITE" id="PS50112"/>
    </source>
</evidence>
<proteinExistence type="predicted"/>
<dbReference type="SUPFAM" id="SSF141868">
    <property type="entry name" value="EAL domain-like"/>
    <property type="match status" value="1"/>
</dbReference>
<feature type="domain" description="PAS" evidence="2">
    <location>
        <begin position="132"/>
        <end position="187"/>
    </location>
</feature>
<feature type="transmembrane region" description="Helical" evidence="1">
    <location>
        <begin position="47"/>
        <end position="67"/>
    </location>
</feature>
<dbReference type="Pfam" id="PF00563">
    <property type="entry name" value="EAL"/>
    <property type="match status" value="1"/>
</dbReference>
<dbReference type="InterPro" id="IPR043128">
    <property type="entry name" value="Rev_trsase/Diguanyl_cyclase"/>
</dbReference>
<accession>A0A919MWQ2</accession>
<evidence type="ECO:0000256" key="1">
    <source>
        <dbReference type="SAM" id="Phobius"/>
    </source>
</evidence>
<dbReference type="SMART" id="SM00052">
    <property type="entry name" value="EAL"/>
    <property type="match status" value="1"/>
</dbReference>
<dbReference type="CDD" id="cd00130">
    <property type="entry name" value="PAS"/>
    <property type="match status" value="1"/>
</dbReference>
<dbReference type="Gene3D" id="3.30.450.20">
    <property type="entry name" value="PAS domain"/>
    <property type="match status" value="1"/>
</dbReference>
<dbReference type="CDD" id="cd01948">
    <property type="entry name" value="EAL"/>
    <property type="match status" value="1"/>
</dbReference>
<dbReference type="RefSeq" id="WP_203781215.1">
    <property type="nucleotide sequence ID" value="NZ_BOMV01000021.1"/>
</dbReference>
<dbReference type="NCBIfam" id="TIGR00254">
    <property type="entry name" value="GGDEF"/>
    <property type="match status" value="1"/>
</dbReference>
<evidence type="ECO:0000259" key="3">
    <source>
        <dbReference type="PROSITE" id="PS50883"/>
    </source>
</evidence>
<dbReference type="SUPFAM" id="SSF55073">
    <property type="entry name" value="Nucleotide cyclase"/>
    <property type="match status" value="1"/>
</dbReference>
<dbReference type="SUPFAM" id="SSF55785">
    <property type="entry name" value="PYP-like sensor domain (PAS domain)"/>
    <property type="match status" value="1"/>
</dbReference>
<dbReference type="SMART" id="SM00267">
    <property type="entry name" value="GGDEF"/>
    <property type="match status" value="1"/>
</dbReference>